<dbReference type="InterPro" id="IPR012338">
    <property type="entry name" value="Beta-lactam/transpept-like"/>
</dbReference>
<gene>
    <name evidence="4" type="ORF">Ga0074812_105392</name>
</gene>
<evidence type="ECO:0000256" key="1">
    <source>
        <dbReference type="SAM" id="MobiDB-lite"/>
    </source>
</evidence>
<keyword evidence="2" id="KW-1133">Transmembrane helix</keyword>
<sequence>MPLTPTGFGPSRSRRRGRGRRGLLAAGLVLVLVAVGGGLTYWLKERSDARAADRAVVSVAAAYLEAWQALTIAPSAAEESDTAAGGTGAAASGTGATGTGVAGTGAAATGTGGGDAAAGQARARAGAAVSAVSVDGDVPVATLVGLMSDVHDRLSVTRAEFVAGKAARSGASATVPYTATLTLAGFTEPLTYSGSLGLTGAGGDAWKVRAAPSSVHPDLKPGLHLDRTDSTGKRGALLDVNGRPMDTNPELAGNLIGRIDPASGLQRVYDSRLRPQGGSVVVRTDGNETVKTLKAYPSSDGEAIRTTINLDVQRAAEAALGTAAQPNGALVAIDTRTGGVLAVANRPTNGYGRAVRGSYPPGSTFKIVTATAALMNGRTADTPLDCTEKVSIGGREFQNAEAEQFGMIPFRTAFAKSCNTAFIRLEQSLPDGALEQAAKLYGFDGVEPLPIASVGGSFPTPRDDVEAAAASIGQGRVAASPLQMASVAAAVASGTWHQPFVVGESPRSNALPAQALGPLRDFMRAVVTEGTAAGVPMPGEVGGKTGTAEYGNGNPPPTHGWFVGYRGDIAVATVIEDGGFGAESAAPVVSRFFTALDGGQVSAPPAAG</sequence>
<proteinExistence type="predicted"/>
<accession>A0A0S4QKF5</accession>
<evidence type="ECO:0000313" key="5">
    <source>
        <dbReference type="Proteomes" id="UP000198802"/>
    </source>
</evidence>
<keyword evidence="2" id="KW-0472">Membrane</keyword>
<feature type="transmembrane region" description="Helical" evidence="2">
    <location>
        <begin position="22"/>
        <end position="43"/>
    </location>
</feature>
<feature type="compositionally biased region" description="Basic and acidic residues" evidence="1">
    <location>
        <begin position="217"/>
        <end position="232"/>
    </location>
</feature>
<evidence type="ECO:0000259" key="3">
    <source>
        <dbReference type="Pfam" id="PF00905"/>
    </source>
</evidence>
<dbReference type="AlphaFoldDB" id="A0A0S4QKF5"/>
<dbReference type="SUPFAM" id="SSF56601">
    <property type="entry name" value="beta-lactamase/transpeptidase-like"/>
    <property type="match status" value="1"/>
</dbReference>
<dbReference type="RefSeq" id="WP_091274572.1">
    <property type="nucleotide sequence ID" value="NZ_FAOZ01000005.1"/>
</dbReference>
<dbReference type="PANTHER" id="PTHR30627">
    <property type="entry name" value="PEPTIDOGLYCAN D,D-TRANSPEPTIDASE"/>
    <property type="match status" value="1"/>
</dbReference>
<reference evidence="5" key="1">
    <citation type="submission" date="2015-11" db="EMBL/GenBank/DDBJ databases">
        <authorList>
            <person name="Varghese N."/>
        </authorList>
    </citation>
    <scope>NUCLEOTIDE SEQUENCE [LARGE SCALE GENOMIC DNA]</scope>
    <source>
        <strain evidence="5">DSM 45899</strain>
    </source>
</reference>
<name>A0A0S4QKF5_9ACTN</name>
<dbReference type="Proteomes" id="UP000198802">
    <property type="component" value="Unassembled WGS sequence"/>
</dbReference>
<dbReference type="GO" id="GO:0071555">
    <property type="term" value="P:cell wall organization"/>
    <property type="evidence" value="ECO:0007669"/>
    <property type="project" value="TreeGrafter"/>
</dbReference>
<dbReference type="GO" id="GO:0008658">
    <property type="term" value="F:penicillin binding"/>
    <property type="evidence" value="ECO:0007669"/>
    <property type="project" value="InterPro"/>
</dbReference>
<dbReference type="GO" id="GO:0071972">
    <property type="term" value="F:peptidoglycan L,D-transpeptidase activity"/>
    <property type="evidence" value="ECO:0007669"/>
    <property type="project" value="TreeGrafter"/>
</dbReference>
<evidence type="ECO:0000256" key="2">
    <source>
        <dbReference type="SAM" id="Phobius"/>
    </source>
</evidence>
<feature type="domain" description="Penicillin-binding protein transpeptidase" evidence="3">
    <location>
        <begin position="328"/>
        <end position="592"/>
    </location>
</feature>
<dbReference type="Gene3D" id="3.40.710.10">
    <property type="entry name" value="DD-peptidase/beta-lactamase superfamily"/>
    <property type="match status" value="1"/>
</dbReference>
<dbReference type="GO" id="GO:0005886">
    <property type="term" value="C:plasma membrane"/>
    <property type="evidence" value="ECO:0007669"/>
    <property type="project" value="TreeGrafter"/>
</dbReference>
<organism evidence="4 5">
    <name type="scientific">Parafrankia irregularis</name>
    <dbReference type="NCBI Taxonomy" id="795642"/>
    <lineage>
        <taxon>Bacteria</taxon>
        <taxon>Bacillati</taxon>
        <taxon>Actinomycetota</taxon>
        <taxon>Actinomycetes</taxon>
        <taxon>Frankiales</taxon>
        <taxon>Frankiaceae</taxon>
        <taxon>Parafrankia</taxon>
    </lineage>
</organism>
<evidence type="ECO:0000313" key="4">
    <source>
        <dbReference type="EMBL" id="CUU55737.1"/>
    </source>
</evidence>
<dbReference type="Pfam" id="PF00905">
    <property type="entry name" value="Transpeptidase"/>
    <property type="match status" value="1"/>
</dbReference>
<feature type="region of interest" description="Disordered" evidence="1">
    <location>
        <begin position="217"/>
        <end position="244"/>
    </location>
</feature>
<dbReference type="InterPro" id="IPR001460">
    <property type="entry name" value="PCN-bd_Tpept"/>
</dbReference>
<keyword evidence="5" id="KW-1185">Reference proteome</keyword>
<dbReference type="EMBL" id="FAOZ01000005">
    <property type="protein sequence ID" value="CUU55737.1"/>
    <property type="molecule type" value="Genomic_DNA"/>
</dbReference>
<protein>
    <submittedName>
        <fullName evidence="4">Penicillin binding protein transpeptidase domain-containing protein</fullName>
    </submittedName>
</protein>
<dbReference type="InterPro" id="IPR050515">
    <property type="entry name" value="Beta-lactam/transpept"/>
</dbReference>
<keyword evidence="2" id="KW-0812">Transmembrane</keyword>
<dbReference type="PANTHER" id="PTHR30627:SF24">
    <property type="entry name" value="PENICILLIN-BINDING PROTEIN 4B"/>
    <property type="match status" value="1"/>
</dbReference>